<keyword evidence="2" id="KW-1185">Reference proteome</keyword>
<feature type="non-terminal residue" evidence="1">
    <location>
        <position position="69"/>
    </location>
</feature>
<gene>
    <name evidence="1" type="ORF">Gohar_020460</name>
</gene>
<evidence type="ECO:0000313" key="1">
    <source>
        <dbReference type="EMBL" id="MBA0814646.1"/>
    </source>
</evidence>
<dbReference type="OrthoDB" id="974998at2759"/>
<evidence type="ECO:0000313" key="2">
    <source>
        <dbReference type="Proteomes" id="UP000593560"/>
    </source>
</evidence>
<protein>
    <recommendedName>
        <fullName evidence="3">DDE Tnp4 domain-containing protein</fullName>
    </recommendedName>
</protein>
<evidence type="ECO:0008006" key="3">
    <source>
        <dbReference type="Google" id="ProtNLM"/>
    </source>
</evidence>
<sequence>MVIDLIAPGAIDGTHIAAILPPNEQFPYIRRKCVPTQNGMVVCDFSMCFTSLWLDGKDCCMTLEYFLMQ</sequence>
<dbReference type="AlphaFoldDB" id="A0A7J9HXQ5"/>
<name>A0A7J9HXQ5_9ROSI</name>
<proteinExistence type="predicted"/>
<organism evidence="1 2">
    <name type="scientific">Gossypium harknessii</name>
    <dbReference type="NCBI Taxonomy" id="34285"/>
    <lineage>
        <taxon>Eukaryota</taxon>
        <taxon>Viridiplantae</taxon>
        <taxon>Streptophyta</taxon>
        <taxon>Embryophyta</taxon>
        <taxon>Tracheophyta</taxon>
        <taxon>Spermatophyta</taxon>
        <taxon>Magnoliopsida</taxon>
        <taxon>eudicotyledons</taxon>
        <taxon>Gunneridae</taxon>
        <taxon>Pentapetalae</taxon>
        <taxon>rosids</taxon>
        <taxon>malvids</taxon>
        <taxon>Malvales</taxon>
        <taxon>Malvaceae</taxon>
        <taxon>Malvoideae</taxon>
        <taxon>Gossypium</taxon>
    </lineage>
</organism>
<dbReference type="EMBL" id="JABFAD010000012">
    <property type="protein sequence ID" value="MBA0814646.1"/>
    <property type="molecule type" value="Genomic_DNA"/>
</dbReference>
<dbReference type="Proteomes" id="UP000593560">
    <property type="component" value="Unassembled WGS sequence"/>
</dbReference>
<comment type="caution">
    <text evidence="1">The sequence shown here is derived from an EMBL/GenBank/DDBJ whole genome shotgun (WGS) entry which is preliminary data.</text>
</comment>
<reference evidence="1 2" key="1">
    <citation type="journal article" date="2019" name="Genome Biol. Evol.">
        <title>Insights into the evolution of the New World diploid cottons (Gossypium, subgenus Houzingenia) based on genome sequencing.</title>
        <authorList>
            <person name="Grover C.E."/>
            <person name="Arick M.A. 2nd"/>
            <person name="Thrash A."/>
            <person name="Conover J.L."/>
            <person name="Sanders W.S."/>
            <person name="Peterson D.G."/>
            <person name="Frelichowski J.E."/>
            <person name="Scheffler J.A."/>
            <person name="Scheffler B.E."/>
            <person name="Wendel J.F."/>
        </authorList>
    </citation>
    <scope>NUCLEOTIDE SEQUENCE [LARGE SCALE GENOMIC DNA]</scope>
    <source>
        <strain evidence="1">0</strain>
        <tissue evidence="1">Leaf</tissue>
    </source>
</reference>
<accession>A0A7J9HXQ5</accession>